<evidence type="ECO:0000256" key="1">
    <source>
        <dbReference type="ARBA" id="ARBA00004383"/>
    </source>
</evidence>
<evidence type="ECO:0000313" key="13">
    <source>
        <dbReference type="Proteomes" id="UP000761574"/>
    </source>
</evidence>
<evidence type="ECO:0000256" key="4">
    <source>
        <dbReference type="ARBA" id="ARBA00022475"/>
    </source>
</evidence>
<accession>A0ABQ4P4B9</accession>
<reference evidence="12 13" key="1">
    <citation type="submission" date="2021-05" db="EMBL/GenBank/DDBJ databases">
        <title>Molecular characterization for Shewanella algae harboring chromosomal blaOXA-55-like strains isolated from clinical and environment sample.</title>
        <authorList>
            <person name="Ohama Y."/>
            <person name="Aoki K."/>
            <person name="Harada S."/>
            <person name="Moriya K."/>
            <person name="Ishii Y."/>
            <person name="Tateda K."/>
        </authorList>
    </citation>
    <scope>NUCLEOTIDE SEQUENCE [LARGE SCALE GENOMIC DNA]</scope>
    <source>
        <strain evidence="12 13">LMG 23746</strain>
    </source>
</reference>
<dbReference type="PANTHER" id="PTHR33446">
    <property type="entry name" value="PROTEIN TONB-RELATED"/>
    <property type="match status" value="1"/>
</dbReference>
<dbReference type="SUPFAM" id="SSF48452">
    <property type="entry name" value="TPR-like"/>
    <property type="match status" value="1"/>
</dbReference>
<evidence type="ECO:0000256" key="10">
    <source>
        <dbReference type="SAM" id="SignalP"/>
    </source>
</evidence>
<dbReference type="InterPro" id="IPR051045">
    <property type="entry name" value="TonB-dependent_transducer"/>
</dbReference>
<dbReference type="Gene3D" id="3.30.1150.10">
    <property type="match status" value="1"/>
</dbReference>
<protein>
    <submittedName>
        <fullName evidence="12">Cell envelope biogenesis protein TonB</fullName>
    </submittedName>
</protein>
<evidence type="ECO:0000256" key="9">
    <source>
        <dbReference type="ARBA" id="ARBA00023136"/>
    </source>
</evidence>
<keyword evidence="5" id="KW-0997">Cell inner membrane</keyword>
<dbReference type="Pfam" id="PF03544">
    <property type="entry name" value="TonB_C"/>
    <property type="match status" value="1"/>
</dbReference>
<evidence type="ECO:0000313" key="12">
    <source>
        <dbReference type="EMBL" id="GIU42355.1"/>
    </source>
</evidence>
<keyword evidence="8" id="KW-1133">Transmembrane helix</keyword>
<keyword evidence="3" id="KW-0813">Transport</keyword>
<comment type="similarity">
    <text evidence="2">Belongs to the TonB family.</text>
</comment>
<dbReference type="Proteomes" id="UP000761574">
    <property type="component" value="Unassembled WGS sequence"/>
</dbReference>
<keyword evidence="9" id="KW-0472">Membrane</keyword>
<keyword evidence="7" id="KW-0653">Protein transport</keyword>
<dbReference type="EMBL" id="BPFB01000003">
    <property type="protein sequence ID" value="GIU42355.1"/>
    <property type="molecule type" value="Genomic_DNA"/>
</dbReference>
<sequence>MVLKLPLLALSAVLLINSAPLGASPFSDSYAAYQHAIEVKDIHAAEQYAQQTYLLGQGYFEPDAIDITHLQLNWATSLQAKGDLEAAHQQFLQVLETYRSYFGGDAIEVIDPLLGAAQTMSASKEQKSLFKEAISIAQTSDNLLLTAEVKLLAFKALMSTEYYGRDIRSDVLDAYEIYQQLPNNDIRRITATYYVGVIKASEKRYSDAISHLEEVVKQFAVLDFSHPYKLSAHARLVELYEREGESEQATAHCIAIGSMTPWDDQQEQTPLFRSSPQYPMSYIRAGREGWSEIEFTVDEQGFVQDPVTLASEGGPLFIKESLKAIKQWRYAPKFVDGKPVAAQTTVRLLFEVEG</sequence>
<keyword evidence="10" id="KW-0732">Signal</keyword>
<keyword evidence="13" id="KW-1185">Reference proteome</keyword>
<dbReference type="InterPro" id="IPR037682">
    <property type="entry name" value="TonB_C"/>
</dbReference>
<evidence type="ECO:0000259" key="11">
    <source>
        <dbReference type="PROSITE" id="PS52015"/>
    </source>
</evidence>
<dbReference type="RefSeq" id="WP_119977874.1">
    <property type="nucleotide sequence ID" value="NZ_BPFB01000003.1"/>
</dbReference>
<dbReference type="Gene3D" id="1.25.40.10">
    <property type="entry name" value="Tetratricopeptide repeat domain"/>
    <property type="match status" value="2"/>
</dbReference>
<evidence type="ECO:0000256" key="6">
    <source>
        <dbReference type="ARBA" id="ARBA00022692"/>
    </source>
</evidence>
<comment type="subcellular location">
    <subcellularLocation>
        <location evidence="1">Cell inner membrane</location>
        <topology evidence="1">Single-pass membrane protein</topology>
        <orientation evidence="1">Periplasmic side</orientation>
    </subcellularLocation>
</comment>
<keyword evidence="6" id="KW-0812">Transmembrane</keyword>
<proteinExistence type="inferred from homology"/>
<feature type="domain" description="TonB C-terminal" evidence="11">
    <location>
        <begin position="263"/>
        <end position="354"/>
    </location>
</feature>
<evidence type="ECO:0000256" key="2">
    <source>
        <dbReference type="ARBA" id="ARBA00006555"/>
    </source>
</evidence>
<evidence type="ECO:0000256" key="5">
    <source>
        <dbReference type="ARBA" id="ARBA00022519"/>
    </source>
</evidence>
<evidence type="ECO:0000256" key="3">
    <source>
        <dbReference type="ARBA" id="ARBA00022448"/>
    </source>
</evidence>
<dbReference type="SUPFAM" id="SSF74653">
    <property type="entry name" value="TolA/TonB C-terminal domain"/>
    <property type="match status" value="1"/>
</dbReference>
<gene>
    <name evidence="12" type="primary">tonB_1</name>
    <name evidence="12" type="ORF">TUM4630_03130</name>
</gene>
<dbReference type="PANTHER" id="PTHR33446:SF14">
    <property type="entry name" value="PROTEIN TONB"/>
    <property type="match status" value="1"/>
</dbReference>
<dbReference type="InterPro" id="IPR011990">
    <property type="entry name" value="TPR-like_helical_dom_sf"/>
</dbReference>
<keyword evidence="4" id="KW-1003">Cell membrane</keyword>
<feature type="chain" id="PRO_5045082193" evidence="10">
    <location>
        <begin position="24"/>
        <end position="354"/>
    </location>
</feature>
<organism evidence="12 13">
    <name type="scientific">Shewanella algidipiscicola</name>
    <dbReference type="NCBI Taxonomy" id="614070"/>
    <lineage>
        <taxon>Bacteria</taxon>
        <taxon>Pseudomonadati</taxon>
        <taxon>Pseudomonadota</taxon>
        <taxon>Gammaproteobacteria</taxon>
        <taxon>Alteromonadales</taxon>
        <taxon>Shewanellaceae</taxon>
        <taxon>Shewanella</taxon>
    </lineage>
</organism>
<dbReference type="PROSITE" id="PS52015">
    <property type="entry name" value="TONB_CTD"/>
    <property type="match status" value="1"/>
</dbReference>
<dbReference type="InterPro" id="IPR006260">
    <property type="entry name" value="TonB/TolA_C"/>
</dbReference>
<name>A0ABQ4P4B9_9GAMM</name>
<evidence type="ECO:0000256" key="8">
    <source>
        <dbReference type="ARBA" id="ARBA00022989"/>
    </source>
</evidence>
<evidence type="ECO:0000256" key="7">
    <source>
        <dbReference type="ARBA" id="ARBA00022927"/>
    </source>
</evidence>
<feature type="signal peptide" evidence="10">
    <location>
        <begin position="1"/>
        <end position="23"/>
    </location>
</feature>
<comment type="caution">
    <text evidence="12">The sequence shown here is derived from an EMBL/GenBank/DDBJ whole genome shotgun (WGS) entry which is preliminary data.</text>
</comment>
<dbReference type="NCBIfam" id="TIGR01352">
    <property type="entry name" value="tonB_Cterm"/>
    <property type="match status" value="1"/>
</dbReference>